<dbReference type="GO" id="GO:0003676">
    <property type="term" value="F:nucleic acid binding"/>
    <property type="evidence" value="ECO:0007669"/>
    <property type="project" value="InterPro"/>
</dbReference>
<keyword evidence="7" id="KW-0255">Endonuclease</keyword>
<accession>A0A2T7UW21</accession>
<feature type="compositionally biased region" description="Basic and acidic residues" evidence="5">
    <location>
        <begin position="26"/>
        <end position="38"/>
    </location>
</feature>
<feature type="domain" description="HNH nuclease" evidence="6">
    <location>
        <begin position="53"/>
        <end position="103"/>
    </location>
</feature>
<dbReference type="Gene3D" id="1.10.30.50">
    <property type="match status" value="1"/>
</dbReference>
<evidence type="ECO:0000256" key="4">
    <source>
        <dbReference type="ARBA" id="ARBA00040194"/>
    </source>
</evidence>
<dbReference type="EMBL" id="QDDR01000001">
    <property type="protein sequence ID" value="PVE48947.1"/>
    <property type="molecule type" value="Genomic_DNA"/>
</dbReference>
<feature type="region of interest" description="Disordered" evidence="5">
    <location>
        <begin position="26"/>
        <end position="50"/>
    </location>
</feature>
<keyword evidence="8" id="KW-1185">Reference proteome</keyword>
<evidence type="ECO:0000256" key="3">
    <source>
        <dbReference type="ARBA" id="ARBA00038412"/>
    </source>
</evidence>
<dbReference type="SMART" id="SM00507">
    <property type="entry name" value="HNHc"/>
    <property type="match status" value="1"/>
</dbReference>
<dbReference type="GO" id="GO:0016787">
    <property type="term" value="F:hydrolase activity"/>
    <property type="evidence" value="ECO:0007669"/>
    <property type="project" value="UniProtKB-KW"/>
</dbReference>
<dbReference type="GO" id="GO:0008270">
    <property type="term" value="F:zinc ion binding"/>
    <property type="evidence" value="ECO:0007669"/>
    <property type="project" value="InterPro"/>
</dbReference>
<reference evidence="7 8" key="1">
    <citation type="journal article" date="2011" name="Syst. Appl. Microbiol.">
        <title>Defluviimonas denitrificans gen. nov., sp. nov., and Pararhodobacter aggregans gen. nov., sp. nov., non-phototrophic Rhodobacteraceae from the biofilter of a marine aquaculture.</title>
        <authorList>
            <person name="Foesel B.U."/>
            <person name="Drake H.L."/>
            <person name="Schramm A."/>
        </authorList>
    </citation>
    <scope>NUCLEOTIDE SEQUENCE [LARGE SCALE GENOMIC DNA]</scope>
    <source>
        <strain evidence="7 8">D1-19</strain>
    </source>
</reference>
<sequence>MPIRAPSICQCGRAVQSGSRCPCRAQADRERKARHDQARPSAQERGYNGKWQTARKDFLASHPTCAMCGASSTVVDHRIPHRGDKKLFWSRSNWQPLCTSCHSSRKQSQERRA</sequence>
<comment type="caution">
    <text evidence="7">The sequence shown here is derived from an EMBL/GenBank/DDBJ whole genome shotgun (WGS) entry which is preliminary data.</text>
</comment>
<evidence type="ECO:0000259" key="6">
    <source>
        <dbReference type="SMART" id="SM00507"/>
    </source>
</evidence>
<dbReference type="InterPro" id="IPR002711">
    <property type="entry name" value="HNH"/>
</dbReference>
<dbReference type="GO" id="GO:0004519">
    <property type="term" value="F:endonuclease activity"/>
    <property type="evidence" value="ECO:0007669"/>
    <property type="project" value="UniProtKB-KW"/>
</dbReference>
<dbReference type="PANTHER" id="PTHR41286:SF1">
    <property type="entry name" value="HNH NUCLEASE YAJD-RELATED"/>
    <property type="match status" value="1"/>
</dbReference>
<comment type="similarity">
    <text evidence="3">Belongs to the HNH nuclease family.</text>
</comment>
<dbReference type="Proteomes" id="UP000244810">
    <property type="component" value="Unassembled WGS sequence"/>
</dbReference>
<dbReference type="Pfam" id="PF01844">
    <property type="entry name" value="HNH"/>
    <property type="match status" value="1"/>
</dbReference>
<organism evidence="7 8">
    <name type="scientific">Pararhodobacter aggregans</name>
    <dbReference type="NCBI Taxonomy" id="404875"/>
    <lineage>
        <taxon>Bacteria</taxon>
        <taxon>Pseudomonadati</taxon>
        <taxon>Pseudomonadota</taxon>
        <taxon>Alphaproteobacteria</taxon>
        <taxon>Rhodobacterales</taxon>
        <taxon>Paracoccaceae</taxon>
        <taxon>Pararhodobacter</taxon>
    </lineage>
</organism>
<protein>
    <recommendedName>
        <fullName evidence="4">Putative HNH nuclease YajD</fullName>
    </recommendedName>
</protein>
<dbReference type="PANTHER" id="PTHR41286">
    <property type="entry name" value="HNH NUCLEASE YAJD-RELATED"/>
    <property type="match status" value="1"/>
</dbReference>
<evidence type="ECO:0000313" key="7">
    <source>
        <dbReference type="EMBL" id="PVE48947.1"/>
    </source>
</evidence>
<evidence type="ECO:0000256" key="2">
    <source>
        <dbReference type="ARBA" id="ARBA00022801"/>
    </source>
</evidence>
<dbReference type="GO" id="GO:0005829">
    <property type="term" value="C:cytosol"/>
    <property type="evidence" value="ECO:0007669"/>
    <property type="project" value="TreeGrafter"/>
</dbReference>
<dbReference type="CDD" id="cd00085">
    <property type="entry name" value="HNHc"/>
    <property type="match status" value="1"/>
</dbReference>
<keyword evidence="1" id="KW-0540">Nuclease</keyword>
<dbReference type="OrthoDB" id="5292295at2"/>
<evidence type="ECO:0000256" key="1">
    <source>
        <dbReference type="ARBA" id="ARBA00022722"/>
    </source>
</evidence>
<dbReference type="AlphaFoldDB" id="A0A2T7UW21"/>
<keyword evidence="2" id="KW-0378">Hydrolase</keyword>
<gene>
    <name evidence="7" type="ORF">DDE23_00635</name>
</gene>
<evidence type="ECO:0000256" key="5">
    <source>
        <dbReference type="SAM" id="MobiDB-lite"/>
    </source>
</evidence>
<name>A0A2T7UW21_9RHOB</name>
<dbReference type="InterPro" id="IPR003615">
    <property type="entry name" value="HNH_nuc"/>
</dbReference>
<proteinExistence type="inferred from homology"/>
<evidence type="ECO:0000313" key="8">
    <source>
        <dbReference type="Proteomes" id="UP000244810"/>
    </source>
</evidence>